<dbReference type="NCBIfam" id="NF004123">
    <property type="entry name" value="PRK05610.1"/>
    <property type="match status" value="1"/>
</dbReference>
<comment type="similarity">
    <text evidence="2">Belongs to the universal ribosomal protein uS17 family.</text>
</comment>
<dbReference type="GeneID" id="8247444"/>
<accession>C1EEQ4</accession>
<evidence type="ECO:0000256" key="5">
    <source>
        <dbReference type="ARBA" id="ARBA00022980"/>
    </source>
</evidence>
<dbReference type="GO" id="GO:0019843">
    <property type="term" value="F:rRNA binding"/>
    <property type="evidence" value="ECO:0007669"/>
    <property type="project" value="UniProtKB-KW"/>
</dbReference>
<evidence type="ECO:0000256" key="2">
    <source>
        <dbReference type="ARBA" id="ARBA00010254"/>
    </source>
</evidence>
<evidence type="ECO:0000313" key="9">
    <source>
        <dbReference type="Proteomes" id="UP000002009"/>
    </source>
</evidence>
<dbReference type="EMBL" id="CP001330">
    <property type="protein sequence ID" value="ACO66572.1"/>
    <property type="molecule type" value="Genomic_DNA"/>
</dbReference>
<keyword evidence="9" id="KW-1185">Reference proteome</keyword>
<evidence type="ECO:0000313" key="8">
    <source>
        <dbReference type="EMBL" id="ACO66572.1"/>
    </source>
</evidence>
<dbReference type="SUPFAM" id="SSF50249">
    <property type="entry name" value="Nucleic acid-binding proteins"/>
    <property type="match status" value="1"/>
</dbReference>
<organism evidence="8 9">
    <name type="scientific">Micromonas commoda (strain RCC299 / NOUM17 / CCMP2709)</name>
    <name type="common">Picoplanktonic green alga</name>
    <dbReference type="NCBI Taxonomy" id="296587"/>
    <lineage>
        <taxon>Eukaryota</taxon>
        <taxon>Viridiplantae</taxon>
        <taxon>Chlorophyta</taxon>
        <taxon>Mamiellophyceae</taxon>
        <taxon>Mamiellales</taxon>
        <taxon>Mamiellaceae</taxon>
        <taxon>Micromonas</taxon>
    </lineage>
</organism>
<dbReference type="NCBIfam" id="TIGR03635">
    <property type="entry name" value="uS17_bact"/>
    <property type="match status" value="1"/>
</dbReference>
<keyword evidence="3" id="KW-0699">rRNA-binding</keyword>
<evidence type="ECO:0000256" key="4">
    <source>
        <dbReference type="ARBA" id="ARBA00022884"/>
    </source>
</evidence>
<dbReference type="GO" id="GO:0003735">
    <property type="term" value="F:structural constituent of ribosome"/>
    <property type="evidence" value="ECO:0007669"/>
    <property type="project" value="InterPro"/>
</dbReference>
<keyword evidence="5" id="KW-0689">Ribosomal protein</keyword>
<sequence length="112" mass="11980">MSAALTFSAGVVGTRVAAKAPVARRQVVAATPAHAAQELLGTVVSTTPKTATVLVSRKVPHPRYHKLINKSKKFAVHDEENTAKVGDVVYIKQCRPMSKSKKFTLGEVVTAK</sequence>
<comment type="function">
    <text evidence="1">One of the primary rRNA binding proteins, it binds specifically to the 5'-end of 16S ribosomal RNA.</text>
</comment>
<dbReference type="OrthoDB" id="274752at2759"/>
<gene>
    <name evidence="8" type="ORF">MICPUN_109199</name>
</gene>
<dbReference type="Pfam" id="PF00366">
    <property type="entry name" value="Ribosomal_S17"/>
    <property type="match status" value="1"/>
</dbReference>
<protein>
    <recommendedName>
        <fullName evidence="7">Small ribosomal subunit protein uS17c</fullName>
    </recommendedName>
</protein>
<name>C1EEQ4_MICCC</name>
<dbReference type="Gene3D" id="2.40.50.140">
    <property type="entry name" value="Nucleic acid-binding proteins"/>
    <property type="match status" value="1"/>
</dbReference>
<reference evidence="8 9" key="1">
    <citation type="journal article" date="2009" name="Science">
        <title>Green evolution and dynamic adaptations revealed by genomes of the marine picoeukaryotes Micromonas.</title>
        <authorList>
            <person name="Worden A.Z."/>
            <person name="Lee J.H."/>
            <person name="Mock T."/>
            <person name="Rouze P."/>
            <person name="Simmons M.P."/>
            <person name="Aerts A.L."/>
            <person name="Allen A.E."/>
            <person name="Cuvelier M.L."/>
            <person name="Derelle E."/>
            <person name="Everett M.V."/>
            <person name="Foulon E."/>
            <person name="Grimwood J."/>
            <person name="Gundlach H."/>
            <person name="Henrissat B."/>
            <person name="Napoli C."/>
            <person name="McDonald S.M."/>
            <person name="Parker M.S."/>
            <person name="Rombauts S."/>
            <person name="Salamov A."/>
            <person name="Von Dassow P."/>
            <person name="Badger J.H."/>
            <person name="Coutinho P.M."/>
            <person name="Demir E."/>
            <person name="Dubchak I."/>
            <person name="Gentemann C."/>
            <person name="Eikrem W."/>
            <person name="Gready J.E."/>
            <person name="John U."/>
            <person name="Lanier W."/>
            <person name="Lindquist E.A."/>
            <person name="Lucas S."/>
            <person name="Mayer K.F."/>
            <person name="Moreau H."/>
            <person name="Not F."/>
            <person name="Otillar R."/>
            <person name="Panaud O."/>
            <person name="Pangilinan J."/>
            <person name="Paulsen I."/>
            <person name="Piegu B."/>
            <person name="Poliakov A."/>
            <person name="Robbens S."/>
            <person name="Schmutz J."/>
            <person name="Toulza E."/>
            <person name="Wyss T."/>
            <person name="Zelensky A."/>
            <person name="Zhou K."/>
            <person name="Armbrust E.V."/>
            <person name="Bhattacharya D."/>
            <person name="Goodenough U.W."/>
            <person name="Van de Peer Y."/>
            <person name="Grigoriev I.V."/>
        </authorList>
    </citation>
    <scope>NUCLEOTIDE SEQUENCE [LARGE SCALE GENOMIC DNA]</scope>
    <source>
        <strain evidence="9">RCC299 / NOUM17</strain>
    </source>
</reference>
<evidence type="ECO:0000256" key="7">
    <source>
        <dbReference type="ARBA" id="ARBA00035251"/>
    </source>
</evidence>
<evidence type="ECO:0000256" key="6">
    <source>
        <dbReference type="ARBA" id="ARBA00023274"/>
    </source>
</evidence>
<dbReference type="RefSeq" id="XP_002505314.1">
    <property type="nucleotide sequence ID" value="XM_002505268.1"/>
</dbReference>
<dbReference type="PANTHER" id="PTHR10744:SF1">
    <property type="entry name" value="SMALL RIBOSOMAL SUBUNIT PROTEIN US17M"/>
    <property type="match status" value="1"/>
</dbReference>
<dbReference type="eggNOG" id="KOG1740">
    <property type="taxonomic scope" value="Eukaryota"/>
</dbReference>
<evidence type="ECO:0000256" key="3">
    <source>
        <dbReference type="ARBA" id="ARBA00022730"/>
    </source>
</evidence>
<keyword evidence="4" id="KW-0694">RNA-binding</keyword>
<dbReference type="GO" id="GO:0022627">
    <property type="term" value="C:cytosolic small ribosomal subunit"/>
    <property type="evidence" value="ECO:0007669"/>
    <property type="project" value="TreeGrafter"/>
</dbReference>
<dbReference type="InterPro" id="IPR012340">
    <property type="entry name" value="NA-bd_OB-fold"/>
</dbReference>
<dbReference type="InterPro" id="IPR019984">
    <property type="entry name" value="Ribosomal_uS17_bact/chlr"/>
</dbReference>
<proteinExistence type="inferred from homology"/>
<dbReference type="Proteomes" id="UP000002009">
    <property type="component" value="Chromosome 11"/>
</dbReference>
<dbReference type="InParanoid" id="C1EEQ4"/>
<dbReference type="PRINTS" id="PR00973">
    <property type="entry name" value="RIBOSOMALS17"/>
</dbReference>
<dbReference type="KEGG" id="mis:MICPUN_109199"/>
<dbReference type="HAMAP" id="MF_01345_B">
    <property type="entry name" value="Ribosomal_uS17_B"/>
    <property type="match status" value="1"/>
</dbReference>
<dbReference type="CDD" id="cd00364">
    <property type="entry name" value="Ribosomal_uS17"/>
    <property type="match status" value="1"/>
</dbReference>
<dbReference type="PANTHER" id="PTHR10744">
    <property type="entry name" value="40S RIBOSOMAL PROTEIN S11 FAMILY MEMBER"/>
    <property type="match status" value="1"/>
</dbReference>
<evidence type="ECO:0000256" key="1">
    <source>
        <dbReference type="ARBA" id="ARBA00002932"/>
    </source>
</evidence>
<dbReference type="STRING" id="296587.C1EEQ4"/>
<keyword evidence="6" id="KW-0687">Ribonucleoprotein</keyword>
<dbReference type="OMA" id="VIEACRP"/>
<dbReference type="GO" id="GO:0006412">
    <property type="term" value="P:translation"/>
    <property type="evidence" value="ECO:0007669"/>
    <property type="project" value="InterPro"/>
</dbReference>
<dbReference type="AlphaFoldDB" id="C1EEQ4"/>
<dbReference type="InterPro" id="IPR000266">
    <property type="entry name" value="Ribosomal_uS17"/>
</dbReference>
<dbReference type="FunCoup" id="C1EEQ4">
    <property type="interactions" value="358"/>
</dbReference>